<keyword evidence="3" id="KW-1185">Reference proteome</keyword>
<dbReference type="Gene3D" id="3.40.50.720">
    <property type="entry name" value="NAD(P)-binding Rossmann-like Domain"/>
    <property type="match status" value="1"/>
</dbReference>
<dbReference type="PANTHER" id="PTHR43245">
    <property type="entry name" value="BIFUNCTIONAL POLYMYXIN RESISTANCE PROTEIN ARNA"/>
    <property type="match status" value="1"/>
</dbReference>
<dbReference type="InterPro" id="IPR036291">
    <property type="entry name" value="NAD(P)-bd_dom_sf"/>
</dbReference>
<dbReference type="RefSeq" id="WP_002701987.1">
    <property type="nucleotide sequence ID" value="NZ_AAWS01000042.1"/>
</dbReference>
<dbReference type="EMBL" id="AAWS01000042">
    <property type="protein sequence ID" value="EAY25818.1"/>
    <property type="molecule type" value="Genomic_DNA"/>
</dbReference>
<evidence type="ECO:0000313" key="2">
    <source>
        <dbReference type="EMBL" id="EAY25818.1"/>
    </source>
</evidence>
<dbReference type="InterPro" id="IPR050177">
    <property type="entry name" value="Lipid_A_modif_metabolic_enz"/>
</dbReference>
<sequence>MKNILLIGGTGFIGRHLVEQLNKEHNQLILFSRNAPTFELPQGVLTIQGNRMHLKNYRAQFELFKPDVVVDLIPYTQQDAEDLLEVFQGITSHIIALSSADVYKAYQIFHGSGEAVMPGVLNEKSELRTKMFPYRQPEQFNDLMYDYEKIQVEQTLLGNGNIDVTILRMAALYGEHDTHKKLSAYIRPMLTGETEILIPEHKAHWRWTRAYVKDAVRAIDLAISEPAARNDVFNVGAAKTYSQFEIIELLKALTGWKGEIITVKQNIISDAPNEFEEELTKDEYDYGQHLVINSQKIRDMLGYKESVPYIIGIDKTIAYEKSLVDSEKQTQESE</sequence>
<evidence type="ECO:0000259" key="1">
    <source>
        <dbReference type="Pfam" id="PF01370"/>
    </source>
</evidence>
<name>A1ZUR4_MICM2</name>
<dbReference type="Pfam" id="PF01370">
    <property type="entry name" value="Epimerase"/>
    <property type="match status" value="1"/>
</dbReference>
<organism evidence="2 3">
    <name type="scientific">Microscilla marina ATCC 23134</name>
    <dbReference type="NCBI Taxonomy" id="313606"/>
    <lineage>
        <taxon>Bacteria</taxon>
        <taxon>Pseudomonadati</taxon>
        <taxon>Bacteroidota</taxon>
        <taxon>Cytophagia</taxon>
        <taxon>Cytophagales</taxon>
        <taxon>Microscillaceae</taxon>
        <taxon>Microscilla</taxon>
    </lineage>
</organism>
<evidence type="ECO:0000313" key="3">
    <source>
        <dbReference type="Proteomes" id="UP000004095"/>
    </source>
</evidence>
<dbReference type="InterPro" id="IPR001509">
    <property type="entry name" value="Epimerase_deHydtase"/>
</dbReference>
<dbReference type="OrthoDB" id="9780595at2"/>
<dbReference type="Proteomes" id="UP000004095">
    <property type="component" value="Unassembled WGS sequence"/>
</dbReference>
<proteinExistence type="predicted"/>
<accession>A1ZUR4</accession>
<feature type="domain" description="NAD-dependent epimerase/dehydratase" evidence="1">
    <location>
        <begin position="4"/>
        <end position="236"/>
    </location>
</feature>
<dbReference type="eggNOG" id="COG0451">
    <property type="taxonomic scope" value="Bacteria"/>
</dbReference>
<dbReference type="AlphaFoldDB" id="A1ZUR4"/>
<reference evidence="2 3" key="1">
    <citation type="submission" date="2007-01" db="EMBL/GenBank/DDBJ databases">
        <authorList>
            <person name="Haygood M."/>
            <person name="Podell S."/>
            <person name="Anderson C."/>
            <person name="Hopkinson B."/>
            <person name="Roe K."/>
            <person name="Barbeau K."/>
            <person name="Gaasterland T."/>
            <person name="Ferriera S."/>
            <person name="Johnson J."/>
            <person name="Kravitz S."/>
            <person name="Beeson K."/>
            <person name="Sutton G."/>
            <person name="Rogers Y.-H."/>
            <person name="Friedman R."/>
            <person name="Frazier M."/>
            <person name="Venter J.C."/>
        </authorList>
    </citation>
    <scope>NUCLEOTIDE SEQUENCE [LARGE SCALE GENOMIC DNA]</scope>
    <source>
        <strain evidence="2 3">ATCC 23134</strain>
    </source>
</reference>
<comment type="caution">
    <text evidence="2">The sequence shown here is derived from an EMBL/GenBank/DDBJ whole genome shotgun (WGS) entry which is preliminary data.</text>
</comment>
<protein>
    <submittedName>
        <fullName evidence="2">NAD dependent epimerase/dehydratase family</fullName>
    </submittedName>
</protein>
<gene>
    <name evidence="2" type="ORF">M23134_07630</name>
</gene>
<dbReference type="SUPFAM" id="SSF51735">
    <property type="entry name" value="NAD(P)-binding Rossmann-fold domains"/>
    <property type="match status" value="1"/>
</dbReference>